<dbReference type="Pfam" id="PF22233">
    <property type="entry name" value="PhyR_sigma-like"/>
    <property type="match status" value="1"/>
</dbReference>
<keyword evidence="4" id="KW-1185">Reference proteome</keyword>
<dbReference type="AlphaFoldDB" id="A0A1W6MUC9"/>
<dbReference type="InterPro" id="IPR014605">
    <property type="entry name" value="Sig_resp-reg_PhyR"/>
</dbReference>
<sequence length="271" mass="29562">MTLSQQIAPYLPYLRRYARALAGSQNVGDAIVVQTLEAIIEEPASFPKQRGARAGLYRVFSTLWSTIAERSFPAEEDLENSGTTSSVMQNVARLTPRSRQAFLLNLVERFAPSDIAFILDVDIEAVSGFLSSAEKEIAECIATDVLIIEDEAVIAAELSMIVRELGHSIIGVARTQTEAQKLTRLRRPGLVLADIHLADGSSGIDAVNDILQQGATPIIFITAYPERLLTGQRPEPTFLISKPYDVEAVKATICQSLFFDQKASSHLAANS</sequence>
<gene>
    <name evidence="3" type="ORF">B1812_09105</name>
</gene>
<dbReference type="Gene3D" id="3.40.50.2300">
    <property type="match status" value="1"/>
</dbReference>
<dbReference type="Proteomes" id="UP000193978">
    <property type="component" value="Chromosome"/>
</dbReference>
<dbReference type="NCBIfam" id="NF006623">
    <property type="entry name" value="PRK09191.1"/>
    <property type="match status" value="1"/>
</dbReference>
<evidence type="ECO:0000256" key="1">
    <source>
        <dbReference type="PROSITE-ProRule" id="PRU00169"/>
    </source>
</evidence>
<dbReference type="PIRSF" id="PIRSF036400">
    <property type="entry name" value="RR_Ctr_UCP036400"/>
    <property type="match status" value="1"/>
</dbReference>
<dbReference type="InterPro" id="IPR001789">
    <property type="entry name" value="Sig_transdc_resp-reg_receiver"/>
</dbReference>
<accession>A0A1W6MUC9</accession>
<dbReference type="GO" id="GO:0000160">
    <property type="term" value="P:phosphorelay signal transduction system"/>
    <property type="evidence" value="ECO:0007669"/>
    <property type="project" value="InterPro"/>
</dbReference>
<organism evidence="3 4">
    <name type="scientific">Methylocystis bryophila</name>
    <dbReference type="NCBI Taxonomy" id="655015"/>
    <lineage>
        <taxon>Bacteria</taxon>
        <taxon>Pseudomonadati</taxon>
        <taxon>Pseudomonadota</taxon>
        <taxon>Alphaproteobacteria</taxon>
        <taxon>Hyphomicrobiales</taxon>
        <taxon>Methylocystaceae</taxon>
        <taxon>Methylocystis</taxon>
    </lineage>
</organism>
<evidence type="ECO:0000313" key="4">
    <source>
        <dbReference type="Proteomes" id="UP000193978"/>
    </source>
</evidence>
<proteinExistence type="predicted"/>
<dbReference type="InterPro" id="IPR011006">
    <property type="entry name" value="CheY-like_superfamily"/>
</dbReference>
<dbReference type="Pfam" id="PF00072">
    <property type="entry name" value="Response_reg"/>
    <property type="match status" value="1"/>
</dbReference>
<dbReference type="SMART" id="SM00448">
    <property type="entry name" value="REC"/>
    <property type="match status" value="1"/>
</dbReference>
<dbReference type="RefSeq" id="WP_085771305.1">
    <property type="nucleotide sequence ID" value="NZ_AP027149.1"/>
</dbReference>
<dbReference type="OrthoDB" id="9786101at2"/>
<feature type="modified residue" description="4-aspartylphosphate" evidence="1">
    <location>
        <position position="194"/>
    </location>
</feature>
<dbReference type="EMBL" id="CP019948">
    <property type="protein sequence ID" value="ARN81213.1"/>
    <property type="molecule type" value="Genomic_DNA"/>
</dbReference>
<dbReference type="InterPro" id="IPR053867">
    <property type="entry name" value="PhyR_sigma4"/>
</dbReference>
<dbReference type="KEGG" id="mbry:B1812_09105"/>
<evidence type="ECO:0000259" key="2">
    <source>
        <dbReference type="PROSITE" id="PS50110"/>
    </source>
</evidence>
<evidence type="ECO:0000313" key="3">
    <source>
        <dbReference type="EMBL" id="ARN81213.1"/>
    </source>
</evidence>
<dbReference type="Pfam" id="PF22029">
    <property type="entry name" value="PhyR_sigma2"/>
    <property type="match status" value="1"/>
</dbReference>
<dbReference type="CDD" id="cd17540">
    <property type="entry name" value="REC_PhyR"/>
    <property type="match status" value="1"/>
</dbReference>
<feature type="domain" description="Response regulatory" evidence="2">
    <location>
        <begin position="144"/>
        <end position="257"/>
    </location>
</feature>
<dbReference type="SUPFAM" id="SSF88659">
    <property type="entry name" value="Sigma3 and sigma4 domains of RNA polymerase sigma factors"/>
    <property type="match status" value="1"/>
</dbReference>
<dbReference type="SUPFAM" id="SSF52172">
    <property type="entry name" value="CheY-like"/>
    <property type="match status" value="1"/>
</dbReference>
<dbReference type="Gene3D" id="1.20.140.160">
    <property type="match status" value="1"/>
</dbReference>
<reference evidence="3 4" key="1">
    <citation type="submission" date="2017-02" db="EMBL/GenBank/DDBJ databases">
        <authorList>
            <person name="Peterson S.W."/>
        </authorList>
    </citation>
    <scope>NUCLEOTIDE SEQUENCE [LARGE SCALE GENOMIC DNA]</scope>
    <source>
        <strain evidence="3 4">S285</strain>
    </source>
</reference>
<dbReference type="STRING" id="655015.B1812_09105"/>
<name>A0A1W6MUC9_9HYPH</name>
<protein>
    <submittedName>
        <fullName evidence="3">Response regulator</fullName>
    </submittedName>
</protein>
<dbReference type="PROSITE" id="PS50110">
    <property type="entry name" value="RESPONSE_REGULATORY"/>
    <property type="match status" value="1"/>
</dbReference>
<keyword evidence="1" id="KW-0597">Phosphoprotein</keyword>
<dbReference type="InterPro" id="IPR053866">
    <property type="entry name" value="PhyR_sigma2"/>
</dbReference>
<dbReference type="InterPro" id="IPR013324">
    <property type="entry name" value="RNA_pol_sigma_r3/r4-like"/>
</dbReference>